<keyword evidence="2" id="KW-0673">Quorum sensing</keyword>
<protein>
    <submittedName>
        <fullName evidence="9">Accessory gene regulator B family protein</fullName>
    </submittedName>
</protein>
<evidence type="ECO:0000256" key="6">
    <source>
        <dbReference type="ARBA" id="ARBA00022989"/>
    </source>
</evidence>
<keyword evidence="7 8" id="KW-0472">Membrane</keyword>
<keyword evidence="5" id="KW-0378">Hydrolase</keyword>
<feature type="transmembrane region" description="Helical" evidence="8">
    <location>
        <begin position="103"/>
        <end position="122"/>
    </location>
</feature>
<organism evidence="9 10">
    <name type="scientific">Lacrimispora xylanolytica</name>
    <dbReference type="NCBI Taxonomy" id="29375"/>
    <lineage>
        <taxon>Bacteria</taxon>
        <taxon>Bacillati</taxon>
        <taxon>Bacillota</taxon>
        <taxon>Clostridia</taxon>
        <taxon>Lachnospirales</taxon>
        <taxon>Lachnospiraceae</taxon>
        <taxon>Lacrimispora</taxon>
    </lineage>
</organism>
<evidence type="ECO:0000256" key="4">
    <source>
        <dbReference type="ARBA" id="ARBA00022692"/>
    </source>
</evidence>
<feature type="transmembrane region" description="Helical" evidence="8">
    <location>
        <begin position="43"/>
        <end position="67"/>
    </location>
</feature>
<dbReference type="EMBL" id="CP113524">
    <property type="protein sequence ID" value="WAJ24950.1"/>
    <property type="molecule type" value="Genomic_DNA"/>
</dbReference>
<keyword evidence="3" id="KW-0645">Protease</keyword>
<evidence type="ECO:0000256" key="3">
    <source>
        <dbReference type="ARBA" id="ARBA00022670"/>
    </source>
</evidence>
<gene>
    <name evidence="9" type="ORF">OW255_05440</name>
</gene>
<keyword evidence="1" id="KW-1003">Cell membrane</keyword>
<evidence type="ECO:0000313" key="9">
    <source>
        <dbReference type="EMBL" id="WAJ24950.1"/>
    </source>
</evidence>
<dbReference type="Proteomes" id="UP001163115">
    <property type="component" value="Chromosome"/>
</dbReference>
<name>A0ABY7AE13_9FIRM</name>
<evidence type="ECO:0000256" key="8">
    <source>
        <dbReference type="SAM" id="Phobius"/>
    </source>
</evidence>
<evidence type="ECO:0000256" key="1">
    <source>
        <dbReference type="ARBA" id="ARBA00022475"/>
    </source>
</evidence>
<reference evidence="9" key="1">
    <citation type="submission" date="2022-11" db="EMBL/GenBank/DDBJ databases">
        <title>Lacrimispora xylanolytica sy1, complete genome.</title>
        <authorList>
            <person name="Choi S."/>
        </authorList>
    </citation>
    <scope>NUCLEOTIDE SEQUENCE</scope>
    <source>
        <strain evidence="9">Sy1</strain>
    </source>
</reference>
<sequence length="194" mass="22573">MIPWEIWFTKKLVFHQIISEEDGELYKFGMECLILKIAHCISYLWIAICFHLVPELILIGCVFIPLRRSAGGYHAKTKTGCYLFSCCYISIILLLSQMEINQFLLWGLLALCDGIIFFLSPADNENKRLDEVEKIYYRKKARIILILANTGCMIFTMIHYINIGGLIRWGIYAAAFLLVLQKIRNQKPSWEQLK</sequence>
<dbReference type="Pfam" id="PF04647">
    <property type="entry name" value="AgrB"/>
    <property type="match status" value="1"/>
</dbReference>
<dbReference type="InterPro" id="IPR006741">
    <property type="entry name" value="AgrB"/>
</dbReference>
<feature type="transmembrane region" description="Helical" evidence="8">
    <location>
        <begin position="79"/>
        <end position="97"/>
    </location>
</feature>
<feature type="transmembrane region" description="Helical" evidence="8">
    <location>
        <begin position="167"/>
        <end position="184"/>
    </location>
</feature>
<dbReference type="RefSeq" id="WP_268115887.1">
    <property type="nucleotide sequence ID" value="NZ_CP113524.1"/>
</dbReference>
<evidence type="ECO:0000256" key="5">
    <source>
        <dbReference type="ARBA" id="ARBA00022801"/>
    </source>
</evidence>
<evidence type="ECO:0000256" key="7">
    <source>
        <dbReference type="ARBA" id="ARBA00023136"/>
    </source>
</evidence>
<feature type="transmembrane region" description="Helical" evidence="8">
    <location>
        <begin position="143"/>
        <end position="161"/>
    </location>
</feature>
<proteinExistence type="predicted"/>
<evidence type="ECO:0000256" key="2">
    <source>
        <dbReference type="ARBA" id="ARBA00022654"/>
    </source>
</evidence>
<accession>A0ABY7AE13</accession>
<keyword evidence="10" id="KW-1185">Reference proteome</keyword>
<keyword evidence="6 8" id="KW-1133">Transmembrane helix</keyword>
<dbReference type="SMART" id="SM00793">
    <property type="entry name" value="AgrB"/>
    <property type="match status" value="1"/>
</dbReference>
<evidence type="ECO:0000313" key="10">
    <source>
        <dbReference type="Proteomes" id="UP001163115"/>
    </source>
</evidence>
<keyword evidence="4 8" id="KW-0812">Transmembrane</keyword>